<keyword evidence="2 7" id="KW-1003">Cell membrane</keyword>
<dbReference type="PANTHER" id="PTHR30213">
    <property type="entry name" value="INNER MEMBRANE PROTEIN YHJD"/>
    <property type="match status" value="1"/>
</dbReference>
<feature type="transmembrane region" description="Helical" evidence="7">
    <location>
        <begin position="133"/>
        <end position="153"/>
    </location>
</feature>
<sequence length="409" mass="46261">MRQWLANVVEFWSFLFRRFLDDRGLDSAASLTYTTLFAVVPTMTVTFSVISMVPAFRELGGELQSFIFRNFVPSTGATLLSYLQAFSEQARQLTWLGVLFLVVTALMMMLTIEQAFNTIWRVRQPRRGVSSFLIYWAILSLGPLLLGAGFAISTYVASLSLLAGPDALFDVTWLIRIAPLLLEVAAFTLLYAVVPNTRVPVRHALLGGLFSALLVEAAKKLFSLYVSAFPAYQLIYGAFATVPLFLLWIYVCWLIVLLGAELACNLSSTRAWRTRPLPRLLALLGVLRIFQDRQRTGATLRHAQLRREGWPLPEEEWHEILGFLQREHLVCRTAGNAWVLCRDLNAYPLDRLLARSPWVLPALQSLPEELPEGWYPALREGLAELEQAREDIFHGNLGDWLSAGREERT</sequence>
<evidence type="ECO:0000256" key="2">
    <source>
        <dbReference type="ARBA" id="ARBA00022475"/>
    </source>
</evidence>
<dbReference type="NCBIfam" id="TIGR00765">
    <property type="entry name" value="yihY_not_rbn"/>
    <property type="match status" value="1"/>
</dbReference>
<dbReference type="GO" id="GO:0005886">
    <property type="term" value="C:plasma membrane"/>
    <property type="evidence" value="ECO:0007669"/>
    <property type="project" value="UniProtKB-SubCell"/>
</dbReference>
<feature type="transmembrane region" description="Helical" evidence="7">
    <location>
        <begin position="93"/>
        <end position="112"/>
    </location>
</feature>
<proteinExistence type="inferred from homology"/>
<dbReference type="Pfam" id="PF03631">
    <property type="entry name" value="Virul_fac_BrkB"/>
    <property type="match status" value="1"/>
</dbReference>
<evidence type="ECO:0000256" key="7">
    <source>
        <dbReference type="HAMAP-Rule" id="MF_00672"/>
    </source>
</evidence>
<evidence type="ECO:0000313" key="11">
    <source>
        <dbReference type="Proteomes" id="UP000186079"/>
    </source>
</evidence>
<dbReference type="Proteomes" id="UP000030980">
    <property type="component" value="Unassembled WGS sequence"/>
</dbReference>
<feature type="transmembrane region" description="Helical" evidence="7">
    <location>
        <begin position="234"/>
        <end position="260"/>
    </location>
</feature>
<dbReference type="EMBL" id="JTAK01000002">
    <property type="protein sequence ID" value="KHO65619.1"/>
    <property type="molecule type" value="Genomic_DNA"/>
</dbReference>
<reference evidence="9 11" key="2">
    <citation type="submission" date="2017-01" db="EMBL/GenBank/DDBJ databases">
        <authorList>
            <person name="Mah S.A."/>
            <person name="Swanson W.J."/>
            <person name="Moy G.W."/>
            <person name="Vacquier V.D."/>
        </authorList>
    </citation>
    <scope>NUCLEOTIDE SEQUENCE [LARGE SCALE GENOMIC DNA]</scope>
    <source>
        <strain evidence="9 11">ATCC 29606</strain>
    </source>
</reference>
<comment type="subcellular location">
    <subcellularLocation>
        <location evidence="1 7">Cell membrane</location>
        <topology evidence="1 7">Multi-pass membrane protein</topology>
    </subcellularLocation>
</comment>
<keyword evidence="10" id="KW-1185">Reference proteome</keyword>
<keyword evidence="6 7" id="KW-0472">Membrane</keyword>
<keyword evidence="4 7" id="KW-0812">Transmembrane</keyword>
<reference evidence="8 10" key="1">
    <citation type="submission" date="2014-11" db="EMBL/GenBank/DDBJ databases">
        <title>Genome sequence of Pseudomonas tuomuerensis JCM 14085.</title>
        <authorList>
            <person name="Shin S.-K."/>
            <person name="Yi H."/>
        </authorList>
    </citation>
    <scope>NUCLEOTIDE SEQUENCE [LARGE SCALE GENOMIC DNA]</scope>
    <source>
        <strain evidence="8 10">JCM 14085</strain>
    </source>
</reference>
<evidence type="ECO:0000256" key="6">
    <source>
        <dbReference type="ARBA" id="ARBA00023136"/>
    </source>
</evidence>
<evidence type="ECO:0000313" key="9">
    <source>
        <dbReference type="EMBL" id="SIR52983.1"/>
    </source>
</evidence>
<evidence type="ECO:0000256" key="1">
    <source>
        <dbReference type="ARBA" id="ARBA00004651"/>
    </source>
</evidence>
<organism evidence="8 10">
    <name type="scientific">Pseudomonas flexibilis</name>
    <dbReference type="NCBI Taxonomy" id="706570"/>
    <lineage>
        <taxon>Bacteria</taxon>
        <taxon>Pseudomonadati</taxon>
        <taxon>Pseudomonadota</taxon>
        <taxon>Gammaproteobacteria</taxon>
        <taxon>Pseudomonadales</taxon>
        <taxon>Pseudomonadaceae</taxon>
        <taxon>Pseudomonas</taxon>
    </lineage>
</organism>
<dbReference type="RefSeq" id="WP_039562814.1">
    <property type="nucleotide sequence ID" value="NZ_FMUP01000001.1"/>
</dbReference>
<dbReference type="InterPro" id="IPR017039">
    <property type="entry name" value="Virul_fac_BrkB"/>
</dbReference>
<keyword evidence="3" id="KW-0997">Cell inner membrane</keyword>
<dbReference type="InterPro" id="IPR023679">
    <property type="entry name" value="UPF0761_bac"/>
</dbReference>
<feature type="transmembrane region" description="Helical" evidence="7">
    <location>
        <begin position="206"/>
        <end position="228"/>
    </location>
</feature>
<dbReference type="EMBL" id="FTMC01000035">
    <property type="protein sequence ID" value="SIR52983.1"/>
    <property type="molecule type" value="Genomic_DNA"/>
</dbReference>
<keyword evidence="5 7" id="KW-1133">Transmembrane helix</keyword>
<dbReference type="PANTHER" id="PTHR30213:SF0">
    <property type="entry name" value="UPF0761 MEMBRANE PROTEIN YIHY"/>
    <property type="match status" value="1"/>
</dbReference>
<accession>A0A0B2D4L3</accession>
<evidence type="ECO:0000313" key="8">
    <source>
        <dbReference type="EMBL" id="KHO65619.1"/>
    </source>
</evidence>
<dbReference type="OrthoDB" id="9808671at2"/>
<gene>
    <name evidence="8" type="ORF">PT85_06095</name>
    <name evidence="9" type="ORF">SAMN05421672_1356</name>
</gene>
<evidence type="ECO:0000256" key="4">
    <source>
        <dbReference type="ARBA" id="ARBA00022692"/>
    </source>
</evidence>
<name>A0A0B3BY71_9PSED</name>
<comment type="similarity">
    <text evidence="7">Belongs to the UPF0761 family.</text>
</comment>
<feature type="transmembrane region" description="Helical" evidence="7">
    <location>
        <begin position="66"/>
        <end position="87"/>
    </location>
</feature>
<evidence type="ECO:0000256" key="3">
    <source>
        <dbReference type="ARBA" id="ARBA00022519"/>
    </source>
</evidence>
<dbReference type="STRING" id="706570.PT85_06095"/>
<feature type="transmembrane region" description="Helical" evidence="7">
    <location>
        <begin position="173"/>
        <end position="194"/>
    </location>
</feature>
<protein>
    <recommendedName>
        <fullName evidence="7">UPF0761 membrane protein PT85_06095</fullName>
    </recommendedName>
</protein>
<dbReference type="AlphaFoldDB" id="A0A0B3BY71"/>
<evidence type="ECO:0000256" key="5">
    <source>
        <dbReference type="ARBA" id="ARBA00022989"/>
    </source>
</evidence>
<dbReference type="HAMAP" id="MF_00672">
    <property type="entry name" value="UPF0761"/>
    <property type="match status" value="1"/>
</dbReference>
<feature type="transmembrane region" description="Helical" evidence="7">
    <location>
        <begin position="31"/>
        <end position="54"/>
    </location>
</feature>
<dbReference type="Proteomes" id="UP000186079">
    <property type="component" value="Unassembled WGS sequence"/>
</dbReference>
<dbReference type="PATRIC" id="fig|706570.3.peg.3398"/>
<accession>A0A0B3BY71</accession>
<evidence type="ECO:0000313" key="10">
    <source>
        <dbReference type="Proteomes" id="UP000030980"/>
    </source>
</evidence>